<reference evidence="2 3" key="1">
    <citation type="submission" date="2018-05" db="EMBL/GenBank/DDBJ databases">
        <title>Genomic Encyclopedia of Type Strains, Phase IV (KMG-IV): sequencing the most valuable type-strain genomes for metagenomic binning, comparative biology and taxonomic classification.</title>
        <authorList>
            <person name="Goeker M."/>
        </authorList>
    </citation>
    <scope>NUCLEOTIDE SEQUENCE [LARGE SCALE GENOMIC DNA]</scope>
    <source>
        <strain evidence="2 3">DSM 28556</strain>
    </source>
</reference>
<dbReference type="InterPro" id="IPR050361">
    <property type="entry name" value="MPP/UQCRC_Complex"/>
</dbReference>
<dbReference type="InterPro" id="IPR011249">
    <property type="entry name" value="Metalloenz_LuxS/M16"/>
</dbReference>
<keyword evidence="3" id="KW-1185">Reference proteome</keyword>
<name>A0A2V3W3Y1_9BACI</name>
<dbReference type="AlphaFoldDB" id="A0A2V3W3Y1"/>
<dbReference type="PANTHER" id="PTHR11851:SF186">
    <property type="entry name" value="INACTIVE METALLOPROTEASE YMFF-RELATED"/>
    <property type="match status" value="1"/>
</dbReference>
<dbReference type="InterPro" id="IPR007863">
    <property type="entry name" value="Peptidase_M16_C"/>
</dbReference>
<sequence length="434" mass="50495">MFELIEKTTDKDHIRFHLIPSKKFKTVNIVVKCKAPLHRSTITKRALLPYILQQGTKDFPSEKQLMLQLDELYGATLSIDGTKKGNNHIISFRLEVANEKFIHDESTVIDEGLQLLHNLIYAPYLEENTFPEKTVEREKITLKHKINSIYDDKLAYANMRLIDEMCQDEIFHIHPNGYEEDLEAIQAADMYKYYEQLLQEDRMDIYILGDFHVEEMGEKITNIFKRKQYVQSDLELSEEKVNRNEPKKVVEVQDIQQAKLHIGYRTNCTYQDEDYFALHIFNGLFGGFPNAKLFKNVREKHSLAYYASSRIESHKGLLIIFSGIESTNYQQARDIIELQMKAMKEGDFTKSEMEETKELIISEIQETLDHPQGIIELLYQQVIAQKEISPAQFIENIQKVTKEEIVKVAKKIDLDTVYLLTNKEGGGKDGKNDV</sequence>
<protein>
    <submittedName>
        <fullName evidence="2">Putative Zn-dependent peptidase</fullName>
    </submittedName>
</protein>
<dbReference type="RefSeq" id="WP_110394504.1">
    <property type="nucleotide sequence ID" value="NZ_JBHUHB010000001.1"/>
</dbReference>
<dbReference type="PANTHER" id="PTHR11851">
    <property type="entry name" value="METALLOPROTEASE"/>
    <property type="match status" value="1"/>
</dbReference>
<evidence type="ECO:0000259" key="1">
    <source>
        <dbReference type="Pfam" id="PF05193"/>
    </source>
</evidence>
<evidence type="ECO:0000313" key="3">
    <source>
        <dbReference type="Proteomes" id="UP000247978"/>
    </source>
</evidence>
<feature type="domain" description="Peptidase M16 C-terminal" evidence="1">
    <location>
        <begin position="185"/>
        <end position="358"/>
    </location>
</feature>
<gene>
    <name evidence="2" type="ORF">DFR56_103175</name>
</gene>
<dbReference type="NCBIfam" id="NF047422">
    <property type="entry name" value="YfmF_fam"/>
    <property type="match status" value="1"/>
</dbReference>
<dbReference type="Pfam" id="PF05193">
    <property type="entry name" value="Peptidase_M16_C"/>
    <property type="match status" value="1"/>
</dbReference>
<dbReference type="Proteomes" id="UP000247978">
    <property type="component" value="Unassembled WGS sequence"/>
</dbReference>
<dbReference type="EMBL" id="QJJQ01000003">
    <property type="protein sequence ID" value="PXW88670.1"/>
    <property type="molecule type" value="Genomic_DNA"/>
</dbReference>
<dbReference type="Gene3D" id="3.30.830.10">
    <property type="entry name" value="Metalloenzyme, LuxS/M16 peptidase-like"/>
    <property type="match status" value="2"/>
</dbReference>
<accession>A0A2V3W3Y1</accession>
<comment type="caution">
    <text evidence="2">The sequence shown here is derived from an EMBL/GenBank/DDBJ whole genome shotgun (WGS) entry which is preliminary data.</text>
</comment>
<organism evidence="2 3">
    <name type="scientific">Pseudogracilibacillus auburnensis</name>
    <dbReference type="NCBI Taxonomy" id="1494959"/>
    <lineage>
        <taxon>Bacteria</taxon>
        <taxon>Bacillati</taxon>
        <taxon>Bacillota</taxon>
        <taxon>Bacilli</taxon>
        <taxon>Bacillales</taxon>
        <taxon>Bacillaceae</taxon>
        <taxon>Pseudogracilibacillus</taxon>
    </lineage>
</organism>
<proteinExistence type="predicted"/>
<dbReference type="SUPFAM" id="SSF63411">
    <property type="entry name" value="LuxS/MPP-like metallohydrolase"/>
    <property type="match status" value="2"/>
</dbReference>
<dbReference type="OrthoDB" id="9762085at2"/>
<evidence type="ECO:0000313" key="2">
    <source>
        <dbReference type="EMBL" id="PXW88670.1"/>
    </source>
</evidence>
<dbReference type="GO" id="GO:0046872">
    <property type="term" value="F:metal ion binding"/>
    <property type="evidence" value="ECO:0007669"/>
    <property type="project" value="InterPro"/>
</dbReference>